<dbReference type="EMBL" id="CAJNDS010001990">
    <property type="protein sequence ID" value="CAE7293825.1"/>
    <property type="molecule type" value="Genomic_DNA"/>
</dbReference>
<reference evidence="1" key="1">
    <citation type="submission" date="2021-02" db="EMBL/GenBank/DDBJ databases">
        <authorList>
            <person name="Dougan E. K."/>
            <person name="Rhodes N."/>
            <person name="Thang M."/>
            <person name="Chan C."/>
        </authorList>
    </citation>
    <scope>NUCLEOTIDE SEQUENCE</scope>
</reference>
<protein>
    <recommendedName>
        <fullName evidence="3">Endonuclease/exonuclease/phosphatase domain-containing protein</fullName>
    </recommendedName>
</protein>
<dbReference type="AlphaFoldDB" id="A0A812N3B7"/>
<dbReference type="OrthoDB" id="436489at2759"/>
<dbReference type="Proteomes" id="UP000604046">
    <property type="component" value="Unassembled WGS sequence"/>
</dbReference>
<accession>A0A812N3B7</accession>
<sequence length="510" mass="56835">MERSRSRSPRAAAHSFEAATWNVAAVNNNPFEYWLSHSDAAYNELMGQVERFIDTPGDGDVPVSEVFPVAFFEELRGLMEEEGWQGLEKVTSLWESDFSKRKIMSGVLKAKELGEKRLCSMPDRLTNTINVASGEAAFRPTVINHSVDSLTSVAEWWKHWKKFMFKQALEIRTGKDGSMKKMRPCEMLSKIKKAKYPAITEEEEAISVPLQCLCLAIFDAILVHMLNRLSPKCHWLQIKDSICNATFREKETRTTRILERYKGCSVICLQEASAAYLHKLQSSCLAQTHHVVIPEKLDAQRDQNSALLLSRAAFCQGYQEITSDAVGAVEGSTHVEVGDLIAVRAVHSSGRRFVLASFHGDTNGKATAPVLRALVRVLSQDFLLLGLDANTYLRGSATHYGVKDFLQECQSCGLNSCWPEGVDMAKCLTTCHARTFLQPQLNKGCPSAKKLEMGDVNPKDHIIFSRQAFDLVKVIKDNTGHGEYMEGVCFPSLEFPSDHGLVAATLSPKL</sequence>
<name>A0A812N3B7_9DINO</name>
<dbReference type="InterPro" id="IPR036691">
    <property type="entry name" value="Endo/exonu/phosph_ase_sf"/>
</dbReference>
<proteinExistence type="predicted"/>
<dbReference type="SUPFAM" id="SSF56219">
    <property type="entry name" value="DNase I-like"/>
    <property type="match status" value="1"/>
</dbReference>
<organism evidence="1 2">
    <name type="scientific">Symbiodinium natans</name>
    <dbReference type="NCBI Taxonomy" id="878477"/>
    <lineage>
        <taxon>Eukaryota</taxon>
        <taxon>Sar</taxon>
        <taxon>Alveolata</taxon>
        <taxon>Dinophyceae</taxon>
        <taxon>Suessiales</taxon>
        <taxon>Symbiodiniaceae</taxon>
        <taxon>Symbiodinium</taxon>
    </lineage>
</organism>
<evidence type="ECO:0008006" key="3">
    <source>
        <dbReference type="Google" id="ProtNLM"/>
    </source>
</evidence>
<evidence type="ECO:0000313" key="1">
    <source>
        <dbReference type="EMBL" id="CAE7293825.1"/>
    </source>
</evidence>
<evidence type="ECO:0000313" key="2">
    <source>
        <dbReference type="Proteomes" id="UP000604046"/>
    </source>
</evidence>
<keyword evidence="2" id="KW-1185">Reference proteome</keyword>
<gene>
    <name evidence="1" type="ORF">SNAT2548_LOCUS15475</name>
</gene>
<comment type="caution">
    <text evidence="1">The sequence shown here is derived from an EMBL/GenBank/DDBJ whole genome shotgun (WGS) entry which is preliminary data.</text>
</comment>